<reference evidence="1" key="1">
    <citation type="submission" date="2018-05" db="EMBL/GenBank/DDBJ databases">
        <authorList>
            <person name="Lanie J.A."/>
            <person name="Ng W.-L."/>
            <person name="Kazmierczak K.M."/>
            <person name="Andrzejewski T.M."/>
            <person name="Davidsen T.M."/>
            <person name="Wayne K.J."/>
            <person name="Tettelin H."/>
            <person name="Glass J.I."/>
            <person name="Rusch D."/>
            <person name="Podicherti R."/>
            <person name="Tsui H.-C.T."/>
            <person name="Winkler M.E."/>
        </authorList>
    </citation>
    <scope>NUCLEOTIDE SEQUENCE</scope>
</reference>
<feature type="non-terminal residue" evidence="1">
    <location>
        <position position="290"/>
    </location>
</feature>
<dbReference type="EMBL" id="UINC01146618">
    <property type="protein sequence ID" value="SVD37455.1"/>
    <property type="molecule type" value="Genomic_DNA"/>
</dbReference>
<dbReference type="Gene3D" id="2.60.120.200">
    <property type="match status" value="1"/>
</dbReference>
<organism evidence="1">
    <name type="scientific">marine metagenome</name>
    <dbReference type="NCBI Taxonomy" id="408172"/>
    <lineage>
        <taxon>unclassified sequences</taxon>
        <taxon>metagenomes</taxon>
        <taxon>ecological metagenomes</taxon>
    </lineage>
</organism>
<feature type="non-terminal residue" evidence="1">
    <location>
        <position position="1"/>
    </location>
</feature>
<dbReference type="InterPro" id="IPR013320">
    <property type="entry name" value="ConA-like_dom_sf"/>
</dbReference>
<evidence type="ECO:0008006" key="2">
    <source>
        <dbReference type="Google" id="ProtNLM"/>
    </source>
</evidence>
<proteinExistence type="predicted"/>
<accession>A0A382UUK5</accession>
<gene>
    <name evidence="1" type="ORF">METZ01_LOCUS390309</name>
</gene>
<dbReference type="AlphaFoldDB" id="A0A382UUK5"/>
<sequence length="290" mass="30392">SEVVTVTSTPQIELATGTTSGTKSSLSFDGTDDFLKLPTISNIRSIGFWTYISSSQDGGNNDYLIDGRTGLDETYLNPNGTSGLSSAWSKLYMNGNQITNFTNTSLTEDEWIYIYLEATSNFSDDLMFMSHYDGGVNSSYVSNVYLNGKIDDIALWSSVLTAAEITALYNSGSGLSASSNSGNYASSADLIGYWPMNEGSGTSLEDISGGNNNATIVRATWSTDSPISGGTKGDFTSGSESTVLTFNYTVASADTSSDLDYTSTGALSLNSGTIKDAAGNAATLTLASPG</sequence>
<evidence type="ECO:0000313" key="1">
    <source>
        <dbReference type="EMBL" id="SVD37455.1"/>
    </source>
</evidence>
<protein>
    <recommendedName>
        <fullName evidence="2">LamG-like jellyroll fold domain-containing protein</fullName>
    </recommendedName>
</protein>
<dbReference type="SUPFAM" id="SSF49899">
    <property type="entry name" value="Concanavalin A-like lectins/glucanases"/>
    <property type="match status" value="1"/>
</dbReference>
<name>A0A382UUK5_9ZZZZ</name>